<dbReference type="PANTHER" id="PTHR10098">
    <property type="entry name" value="RAPSYN-RELATED"/>
    <property type="match status" value="1"/>
</dbReference>
<dbReference type="Pfam" id="PF12770">
    <property type="entry name" value="CHAT"/>
    <property type="match status" value="1"/>
</dbReference>
<evidence type="ECO:0000259" key="1">
    <source>
        <dbReference type="Pfam" id="PF12770"/>
    </source>
</evidence>
<sequence>MNKMFRNRLIQLILTFVTGFLCTVGLPSVLAKSPTAISTISTLSPDSASTNNLVQQGKILYEEGKLFDAVKVLEQAVKIFKAQRDDLKTAMTLSHISLVYQRLGLWDKASQAVIEGVKLLETQGKTRNSKDYAQVQAQILNTQGLLEMRQGKPEQALQTWEKATSAYTQARDSSGRIRNQINQAQAMQALGLNRNALAQLTQINQNLQHQPDSVLKAAGLRNLGNVLRVVGDLDQSKKVLQQSLAIAQQLGSPSDVSDALQSLGNLAQVQQDPQTALKLYQRSAATSTNPNTKLKSQLSQLNLLLENQQLSFVRDFLPQIQSQIAHLPPSHETIYAKIDFAQSLKEFKQLEPQNSPSWNEIAQLLATSVQQAKSIGDHRAEAYALGSLGGIYEQTQQWNSAQQLTQQALLKAQAINALDVAYQWQWQLGRLYKAQRNRKAAIASYTEAYNTLKSLRNDLVAINPDIQFNFRDQVEPVYRELVDLLLSPADNSQPSQQNLVQARLVIESLQLAELDNFFQTACLSSQPILLDQVLDKTNLTAAFISPIILPNRIEVMVKLPQQKDLLHYVTYIPQKQVEDILERLRQTLEKPYTAPEGKALSQVVYNWLVQPAQTDLARNKIQTIVFFLDGSLRNIPIAALHDGKQYLVEKYSIAITPALALLKPKPIKDSTLRILAGGLTEARSGYSALTNVSKELNQIKSEAPSTLLLNQDFTSSALQSKIRALPFSVVHLATHGQFSSNPDQNFILAWDKPIKVNELSNLLESREPNNPNAIELLVLSACQTAAGDKRAVLGLAGVALRANARSTLASLWNIDDESNAVLMSRFYRELAKNRVNKAEALRRAQVEILNSSNYRHPRFWASYILLGNWL</sequence>
<reference evidence="3" key="1">
    <citation type="journal article" date="2021" name="Science">
        <title>Hunting the eagle killer: A cyanobacterial neurotoxin causes vacuolar myelinopathy.</title>
        <authorList>
            <person name="Breinlinger S."/>
            <person name="Phillips T.J."/>
            <person name="Haram B.N."/>
            <person name="Mares J."/>
            <person name="Martinez Yerena J.A."/>
            <person name="Hrouzek P."/>
            <person name="Sobotka R."/>
            <person name="Henderson W.M."/>
            <person name="Schmieder P."/>
            <person name="Williams S.M."/>
            <person name="Lauderdale J.D."/>
            <person name="Wilde H.D."/>
            <person name="Gerrin W."/>
            <person name="Kust A."/>
            <person name="Washington J.W."/>
            <person name="Wagner C."/>
            <person name="Geier B."/>
            <person name="Liebeke M."/>
            <person name="Enke H."/>
            <person name="Niedermeyer T.H.J."/>
            <person name="Wilde S.B."/>
        </authorList>
    </citation>
    <scope>NUCLEOTIDE SEQUENCE [LARGE SCALE GENOMIC DNA]</scope>
    <source>
        <strain evidence="3">Thurmond2011</strain>
    </source>
</reference>
<gene>
    <name evidence="2" type="ORF">G7B40_021130</name>
</gene>
<dbReference type="SMART" id="SM00028">
    <property type="entry name" value="TPR"/>
    <property type="match status" value="7"/>
</dbReference>
<dbReference type="InterPro" id="IPR024983">
    <property type="entry name" value="CHAT_dom"/>
</dbReference>
<accession>A0AAP5I8R9</accession>
<feature type="domain" description="CHAT" evidence="1">
    <location>
        <begin position="599"/>
        <end position="868"/>
    </location>
</feature>
<name>A0AAP5I8R9_9CYAN</name>
<dbReference type="Proteomes" id="UP000667802">
    <property type="component" value="Unassembled WGS sequence"/>
</dbReference>
<dbReference type="PANTHER" id="PTHR10098:SF112">
    <property type="entry name" value="SLR0380 PROTEIN"/>
    <property type="match status" value="1"/>
</dbReference>
<dbReference type="InterPro" id="IPR011990">
    <property type="entry name" value="TPR-like_helical_dom_sf"/>
</dbReference>
<dbReference type="Pfam" id="PF13424">
    <property type="entry name" value="TPR_12"/>
    <property type="match status" value="1"/>
</dbReference>
<dbReference type="EMBL" id="JAALHA020000010">
    <property type="protein sequence ID" value="MDR9897052.1"/>
    <property type="molecule type" value="Genomic_DNA"/>
</dbReference>
<proteinExistence type="predicted"/>
<dbReference type="AlphaFoldDB" id="A0AAP5I8R9"/>
<organism evidence="2 3">
    <name type="scientific">Aetokthonos hydrillicola Thurmond2011</name>
    <dbReference type="NCBI Taxonomy" id="2712845"/>
    <lineage>
        <taxon>Bacteria</taxon>
        <taxon>Bacillati</taxon>
        <taxon>Cyanobacteriota</taxon>
        <taxon>Cyanophyceae</taxon>
        <taxon>Nostocales</taxon>
        <taxon>Hapalosiphonaceae</taxon>
        <taxon>Aetokthonos</taxon>
    </lineage>
</organism>
<protein>
    <submittedName>
        <fullName evidence="2">CHAT domain-containing protein</fullName>
    </submittedName>
</protein>
<dbReference type="RefSeq" id="WP_243902907.1">
    <property type="nucleotide sequence ID" value="NZ_JAALHA020000010.1"/>
</dbReference>
<dbReference type="SUPFAM" id="SSF48452">
    <property type="entry name" value="TPR-like"/>
    <property type="match status" value="2"/>
</dbReference>
<evidence type="ECO:0000313" key="3">
    <source>
        <dbReference type="Proteomes" id="UP000667802"/>
    </source>
</evidence>
<dbReference type="InterPro" id="IPR019734">
    <property type="entry name" value="TPR_rpt"/>
</dbReference>
<keyword evidence="3" id="KW-1185">Reference proteome</keyword>
<comment type="caution">
    <text evidence="2">The sequence shown here is derived from an EMBL/GenBank/DDBJ whole genome shotgun (WGS) entry which is preliminary data.</text>
</comment>
<dbReference type="Gene3D" id="1.25.40.10">
    <property type="entry name" value="Tetratricopeptide repeat domain"/>
    <property type="match status" value="2"/>
</dbReference>
<evidence type="ECO:0000313" key="2">
    <source>
        <dbReference type="EMBL" id="MDR9897052.1"/>
    </source>
</evidence>